<dbReference type="RefSeq" id="WP_180312550.1">
    <property type="nucleotide sequence ID" value="NZ_CP135052.1"/>
</dbReference>
<dbReference type="Proteomes" id="UP001163184">
    <property type="component" value="Chromosome"/>
</dbReference>
<evidence type="ECO:0000313" key="1">
    <source>
        <dbReference type="EMBL" id="WNK25602.1"/>
    </source>
</evidence>
<dbReference type="GeneID" id="92274177"/>
<evidence type="ECO:0000313" key="2">
    <source>
        <dbReference type="Proteomes" id="UP001163184"/>
    </source>
</evidence>
<sequence>MPALTSLQKAAFDAIDTLHFNQILMSFVYEEPIEEWYHYILNRINGEIQKKGITGKQAEIAKHYILANLEIHLSVDNKYLLYVAENVKNNNIDDESYSKETAKKVVEHGINFSLAYLSFIADKNGIDREFVSQVVDDLINDDKVSLSTMPFFIKYRLTECCYAFEYPDAPIGFYHELVSHDIIPCGKYSPNIDKNVKESGLELSLLFIRAGLLFEFRMLQSAIRTMISVDLKNEIFFTKHDSDVYHINRRMIADYYKRPINFQCNEYVSEIDAEKLLKNMSKFYVHKRMFSGTQGSWLGTLGAFDIEASRWNEPNKAIYDEADNNLTISEKVKSKLLDYGFSVSARSLYLRHKAIRQDNYSKIQRYYYFLIKQEFGPPWNNNYYYNLALEYKKKDLSE</sequence>
<proteinExistence type="predicted"/>
<protein>
    <submittedName>
        <fullName evidence="1">Uncharacterized protein</fullName>
    </submittedName>
</protein>
<dbReference type="EMBL" id="CP135052">
    <property type="protein sequence ID" value="WNK25602.1"/>
    <property type="molecule type" value="Genomic_DNA"/>
</dbReference>
<gene>
    <name evidence="1" type="ORF">PZ638_06910</name>
</gene>
<name>A0ABY9ZD02_9GAMM</name>
<accession>A0ABY9ZD02</accession>
<keyword evidence="2" id="KW-1185">Reference proteome</keyword>
<organism evidence="1 2">
    <name type="scientific">Providencia hangzhouensis</name>
    <dbReference type="NCBI Taxonomy" id="3031799"/>
    <lineage>
        <taxon>Bacteria</taxon>
        <taxon>Pseudomonadati</taxon>
        <taxon>Pseudomonadota</taxon>
        <taxon>Gammaproteobacteria</taxon>
        <taxon>Enterobacterales</taxon>
        <taxon>Morganellaceae</taxon>
        <taxon>Providencia</taxon>
    </lineage>
</organism>
<reference evidence="1" key="1">
    <citation type="journal article" date="2023" name="Microbiol. Spectr.">
        <title>Whole-genome sequencing provides insights into a novel species: Providencia hangzhouensis associated with urinary tract infections.</title>
        <authorList>
            <person name="Dong X."/>
            <person name="Yu Y."/>
            <person name="Liu J."/>
            <person name="Cao D."/>
            <person name="Xiang Y."/>
            <person name="Bi K."/>
            <person name="Yuan X."/>
            <person name="Li S."/>
            <person name="Wu T."/>
            <person name="Zhang Y."/>
        </authorList>
    </citation>
    <scope>NUCLEOTIDE SEQUENCE</scope>
    <source>
        <strain evidence="1">PR-310</strain>
    </source>
</reference>